<dbReference type="EMBL" id="CAJFCJ010000012">
    <property type="protein sequence ID" value="CAD5120483.1"/>
    <property type="molecule type" value="Genomic_DNA"/>
</dbReference>
<keyword evidence="2" id="KW-1185">Reference proteome</keyword>
<organism evidence="1 2">
    <name type="scientific">Dimorphilus gyrociliatus</name>
    <dbReference type="NCBI Taxonomy" id="2664684"/>
    <lineage>
        <taxon>Eukaryota</taxon>
        <taxon>Metazoa</taxon>
        <taxon>Spiralia</taxon>
        <taxon>Lophotrochozoa</taxon>
        <taxon>Annelida</taxon>
        <taxon>Polychaeta</taxon>
        <taxon>Polychaeta incertae sedis</taxon>
        <taxon>Dinophilidae</taxon>
        <taxon>Dimorphilus</taxon>
    </lineage>
</organism>
<proteinExistence type="predicted"/>
<gene>
    <name evidence="1" type="ORF">DGYR_LOCUS8577</name>
</gene>
<accession>A0A7I8VWA4</accession>
<reference evidence="1 2" key="1">
    <citation type="submission" date="2020-08" db="EMBL/GenBank/DDBJ databases">
        <authorList>
            <person name="Hejnol A."/>
        </authorList>
    </citation>
    <scope>NUCLEOTIDE SEQUENCE [LARGE SCALE GENOMIC DNA]</scope>
</reference>
<comment type="caution">
    <text evidence="1">The sequence shown here is derived from an EMBL/GenBank/DDBJ whole genome shotgun (WGS) entry which is preliminary data.</text>
</comment>
<evidence type="ECO:0000313" key="2">
    <source>
        <dbReference type="Proteomes" id="UP000549394"/>
    </source>
</evidence>
<name>A0A7I8VWA4_9ANNE</name>
<protein>
    <submittedName>
        <fullName evidence="1">DgyrCDS9049</fullName>
    </submittedName>
</protein>
<dbReference type="AlphaFoldDB" id="A0A7I8VWA4"/>
<dbReference type="Proteomes" id="UP000549394">
    <property type="component" value="Unassembled WGS sequence"/>
</dbReference>
<dbReference type="OrthoDB" id="9992480at2759"/>
<sequence>MVDAPPPSYEEVIRAEGAGIENSYPNQSLRSAGSDLRFTFIDFTANCLIEKNKFFKCEYEKFCILIKEANEWLAQNATFAVINCEVLCCQKDGVSLPLQTDKSYQIPQTRTEQNGEVSTEYKYLNLVKFLRVYLRSKNPGEPLEADQIGHTCIQPTNRDKSMPSSYSYYSYDDTLIKFNSTNKACPVEGRINNVERIGLNREKNPEELKQYEDSDKIFHVPLCTMVYYIRGQSADPRIPIENADFIPAVIQNSSCFYFRKHESFTSLMSRIQTWVRTNSFINILNLQTIQVSFNKAKREDVAYDPGYFRTKYTLKPYVRFIRIYFTRTFDAEPRPDFTISCRTFLPALQSRTAKGRSPTFETMSSLLRREIFPFLQYNSKAKIINAETLPYLYKAKVDDMQSYTGDSEVYAYISCIRIFFEGLVTEPPPGYIPLSNHPRIYEDAEECCLL</sequence>
<evidence type="ECO:0000313" key="1">
    <source>
        <dbReference type="EMBL" id="CAD5120483.1"/>
    </source>
</evidence>